<dbReference type="PANTHER" id="PTHR44943">
    <property type="entry name" value="CELLULOSE SYNTHASE OPERON PROTEIN C"/>
    <property type="match status" value="1"/>
</dbReference>
<dbReference type="PROSITE" id="PS51257">
    <property type="entry name" value="PROKAR_LIPOPROTEIN"/>
    <property type="match status" value="1"/>
</dbReference>
<evidence type="ECO:0000256" key="4">
    <source>
        <dbReference type="SAM" id="SignalP"/>
    </source>
</evidence>
<dbReference type="InterPro" id="IPR019734">
    <property type="entry name" value="TPR_rpt"/>
</dbReference>
<dbReference type="EMBL" id="JABBXH010000004">
    <property type="protein sequence ID" value="NMP32339.1"/>
    <property type="molecule type" value="Genomic_DNA"/>
</dbReference>
<accession>A0A7Y0LDT2</accession>
<dbReference type="SUPFAM" id="SSF48452">
    <property type="entry name" value="TPR-like"/>
    <property type="match status" value="1"/>
</dbReference>
<protein>
    <submittedName>
        <fullName evidence="5">Tetratricopeptide repeat protein</fullName>
    </submittedName>
</protein>
<keyword evidence="1" id="KW-0677">Repeat</keyword>
<dbReference type="AlphaFoldDB" id="A0A7Y0LDT2"/>
<name>A0A7Y0LDT2_9GAMM</name>
<dbReference type="Pfam" id="PF13431">
    <property type="entry name" value="TPR_17"/>
    <property type="match status" value="1"/>
</dbReference>
<dbReference type="PROSITE" id="PS50005">
    <property type="entry name" value="TPR"/>
    <property type="match status" value="1"/>
</dbReference>
<gene>
    <name evidence="5" type="ORF">HII17_12275</name>
</gene>
<keyword evidence="2 3" id="KW-0802">TPR repeat</keyword>
<keyword evidence="4" id="KW-0732">Signal</keyword>
<sequence>MKKVYTLSFLFCIAVSGCVSTQENQYAKQALDTKLLLNDEIFPIAKHVPIESKKEIFHLSDEMKNFVRQELDPLRTKHHKVHHLVKHIFNNDNVGLAYLSNANLVAEQAYNNKKANCMSLTIMAYALAKEAGLDANFQDVLVPEYWVRNGQYSMLTGHVNLKIKGVKQPNTSIVWGEKSFEVDFDPFIRKKNFDTEVIGKSTVVAMFYNNKGAQALVESQYNKAYAYFKAAILEDVDYAPSWGNLGILYRFLNEVELAENTYQHAISLAPNSLNSMTNLAILLERQGRYDESRRLDSAIIKQRIKNPYYHALLADEAFYEGRFESAVRHYRRGIKINGEIHELYFGLAKVFDAMGRKDQARTAMKKAINANKIPDVERQYIAKLSLLKQ</sequence>
<feature type="repeat" description="TPR" evidence="3">
    <location>
        <begin position="239"/>
        <end position="272"/>
    </location>
</feature>
<evidence type="ECO:0000313" key="6">
    <source>
        <dbReference type="Proteomes" id="UP000568664"/>
    </source>
</evidence>
<proteinExistence type="predicted"/>
<dbReference type="InterPro" id="IPR011990">
    <property type="entry name" value="TPR-like_helical_dom_sf"/>
</dbReference>
<organism evidence="5 6">
    <name type="scientific">Thalassotalea algicola</name>
    <dbReference type="NCBI Taxonomy" id="2716224"/>
    <lineage>
        <taxon>Bacteria</taxon>
        <taxon>Pseudomonadati</taxon>
        <taxon>Pseudomonadota</taxon>
        <taxon>Gammaproteobacteria</taxon>
        <taxon>Alteromonadales</taxon>
        <taxon>Colwelliaceae</taxon>
        <taxon>Thalassotalea</taxon>
    </lineage>
</organism>
<dbReference type="PANTHER" id="PTHR44943:SF8">
    <property type="entry name" value="TPR REPEAT-CONTAINING PROTEIN MJ0263"/>
    <property type="match status" value="1"/>
</dbReference>
<feature type="signal peptide" evidence="4">
    <location>
        <begin position="1"/>
        <end position="21"/>
    </location>
</feature>
<dbReference type="InterPro" id="IPR051685">
    <property type="entry name" value="Ycf3/AcsC/BcsC/TPR_MFPF"/>
</dbReference>
<keyword evidence="6" id="KW-1185">Reference proteome</keyword>
<dbReference type="RefSeq" id="WP_169075681.1">
    <property type="nucleotide sequence ID" value="NZ_JABBXH010000004.1"/>
</dbReference>
<feature type="chain" id="PRO_5031268278" evidence="4">
    <location>
        <begin position="22"/>
        <end position="389"/>
    </location>
</feature>
<evidence type="ECO:0000256" key="1">
    <source>
        <dbReference type="ARBA" id="ARBA00022737"/>
    </source>
</evidence>
<dbReference type="SMART" id="SM00028">
    <property type="entry name" value="TPR"/>
    <property type="match status" value="4"/>
</dbReference>
<dbReference type="Gene3D" id="1.25.40.10">
    <property type="entry name" value="Tetratricopeptide repeat domain"/>
    <property type="match status" value="2"/>
</dbReference>
<reference evidence="5 6" key="1">
    <citation type="submission" date="2020-04" db="EMBL/GenBank/DDBJ databases">
        <title>Thalassotalea sp. M1531, isolated from the surface of marine red alga.</title>
        <authorList>
            <person name="Pang L."/>
            <person name="Lu D.-C."/>
        </authorList>
    </citation>
    <scope>NUCLEOTIDE SEQUENCE [LARGE SCALE GENOMIC DNA]</scope>
    <source>
        <strain evidence="5 6">M1531</strain>
    </source>
</reference>
<evidence type="ECO:0000256" key="3">
    <source>
        <dbReference type="PROSITE-ProRule" id="PRU00339"/>
    </source>
</evidence>
<evidence type="ECO:0000256" key="2">
    <source>
        <dbReference type="ARBA" id="ARBA00022803"/>
    </source>
</evidence>
<dbReference type="Proteomes" id="UP000568664">
    <property type="component" value="Unassembled WGS sequence"/>
</dbReference>
<comment type="caution">
    <text evidence="5">The sequence shown here is derived from an EMBL/GenBank/DDBJ whole genome shotgun (WGS) entry which is preliminary data.</text>
</comment>
<dbReference type="Pfam" id="PF13432">
    <property type="entry name" value="TPR_16"/>
    <property type="match status" value="1"/>
</dbReference>
<evidence type="ECO:0000313" key="5">
    <source>
        <dbReference type="EMBL" id="NMP32339.1"/>
    </source>
</evidence>